<dbReference type="PANTHER" id="PTHR20961">
    <property type="entry name" value="GLYCOSYLTRANSFERASE"/>
    <property type="match status" value="1"/>
</dbReference>
<evidence type="ECO:0000256" key="3">
    <source>
        <dbReference type="ARBA" id="ARBA00022679"/>
    </source>
</evidence>
<sequence length="387" mass="45106">MLILLLCFGYSLYVKPNLPPNASISVINHQAWQQYKVCHKRFNWSAPLGLTKETLPLFWAQPENHRHFYDTNKTDHCGIVRIVNNGKVMLPFPVISNMTHFINTENPPRIDLYSQPSLSKSFLLILTGHWGHYFQHFFDNIGPQIALALEVLGFKPFNLPVVADISDLFPSVPKLWSRMGFTTEFHHPSVGNEFSANTLVMIESCPRIHPDFFKTIRQYLKLPKKVPEKIIWISRKMTNSYYAQRFILNENEIIHKLQKSYGKRYFVVYDHSNYTFEQTIELFASAKVIIGSHGGGMYNQFFAPAEAVIVEIMPVKKNGLYPDQRNFRDVPSFSHMAVWSNSLLIGQKFWRYYQITNFSNFYLNGNDFIKFLSQIPEMKIVDSFRLL</sequence>
<keyword evidence="5" id="KW-1133">Transmembrane helix</keyword>
<accession>A0A1J4JWC4</accession>
<reference evidence="10" key="1">
    <citation type="submission" date="2016-10" db="EMBL/GenBank/DDBJ databases">
        <authorList>
            <person name="Benchimol M."/>
            <person name="Almeida L.G."/>
            <person name="Vasconcelos A.T."/>
            <person name="Perreira-Neves A."/>
            <person name="Rosa I.A."/>
            <person name="Tasca T."/>
            <person name="Bogo M.R."/>
            <person name="de Souza W."/>
        </authorList>
    </citation>
    <scope>NUCLEOTIDE SEQUENCE [LARGE SCALE GENOMIC DNA]</scope>
    <source>
        <strain evidence="10">K</strain>
    </source>
</reference>
<keyword evidence="6" id="KW-0472">Membrane</keyword>
<dbReference type="RefSeq" id="XP_068354725.1">
    <property type="nucleotide sequence ID" value="XM_068493705.1"/>
</dbReference>
<dbReference type="AlphaFoldDB" id="A0A1J4JWC4"/>
<dbReference type="GO" id="GO:0016020">
    <property type="term" value="C:membrane"/>
    <property type="evidence" value="ECO:0007669"/>
    <property type="project" value="UniProtKB-SubCell"/>
</dbReference>
<evidence type="ECO:0000256" key="2">
    <source>
        <dbReference type="ARBA" id="ARBA00022676"/>
    </source>
</evidence>
<protein>
    <recommendedName>
        <fullName evidence="9">Glycosyltransferase 61 catalytic domain-containing protein</fullName>
    </recommendedName>
</protein>
<comment type="subcellular location">
    <subcellularLocation>
        <location evidence="1">Membrane</location>
        <topology evidence="1">Single-pass membrane protein</topology>
    </subcellularLocation>
</comment>
<dbReference type="Pfam" id="PF04577">
    <property type="entry name" value="Glyco_transf_61"/>
    <property type="match status" value="1"/>
</dbReference>
<proteinExistence type="predicted"/>
<keyword evidence="2" id="KW-0328">Glycosyltransferase</keyword>
<dbReference type="Proteomes" id="UP000179807">
    <property type="component" value="Unassembled WGS sequence"/>
</dbReference>
<dbReference type="InterPro" id="IPR049625">
    <property type="entry name" value="Glyco_transf_61_cat"/>
</dbReference>
<keyword evidence="7" id="KW-0325">Glycoprotein</keyword>
<dbReference type="InterPro" id="IPR007657">
    <property type="entry name" value="Glycosyltransferase_61"/>
</dbReference>
<evidence type="ECO:0000313" key="10">
    <source>
        <dbReference type="EMBL" id="OHT01589.1"/>
    </source>
</evidence>
<evidence type="ECO:0000256" key="7">
    <source>
        <dbReference type="ARBA" id="ARBA00023180"/>
    </source>
</evidence>
<feature type="signal peptide" evidence="8">
    <location>
        <begin position="1"/>
        <end position="16"/>
    </location>
</feature>
<feature type="chain" id="PRO_5012385087" description="Glycosyltransferase 61 catalytic domain-containing protein" evidence="8">
    <location>
        <begin position="17"/>
        <end position="387"/>
    </location>
</feature>
<comment type="caution">
    <text evidence="10">The sequence shown here is derived from an EMBL/GenBank/DDBJ whole genome shotgun (WGS) entry which is preliminary data.</text>
</comment>
<evidence type="ECO:0000256" key="8">
    <source>
        <dbReference type="SAM" id="SignalP"/>
    </source>
</evidence>
<gene>
    <name evidence="10" type="ORF">TRFO_07484</name>
</gene>
<evidence type="ECO:0000256" key="1">
    <source>
        <dbReference type="ARBA" id="ARBA00004167"/>
    </source>
</evidence>
<keyword evidence="3" id="KW-0808">Transferase</keyword>
<evidence type="ECO:0000313" key="11">
    <source>
        <dbReference type="Proteomes" id="UP000179807"/>
    </source>
</evidence>
<evidence type="ECO:0000259" key="9">
    <source>
        <dbReference type="Pfam" id="PF04577"/>
    </source>
</evidence>
<evidence type="ECO:0000256" key="4">
    <source>
        <dbReference type="ARBA" id="ARBA00022692"/>
    </source>
</evidence>
<dbReference type="GO" id="GO:0016757">
    <property type="term" value="F:glycosyltransferase activity"/>
    <property type="evidence" value="ECO:0007669"/>
    <property type="project" value="UniProtKB-KW"/>
</dbReference>
<evidence type="ECO:0000256" key="6">
    <source>
        <dbReference type="ARBA" id="ARBA00023136"/>
    </source>
</evidence>
<dbReference type="OrthoDB" id="529273at2759"/>
<feature type="domain" description="Glycosyltransferase 61 catalytic" evidence="9">
    <location>
        <begin position="134"/>
        <end position="310"/>
    </location>
</feature>
<keyword evidence="4" id="KW-0812">Transmembrane</keyword>
<dbReference type="GeneID" id="94828409"/>
<dbReference type="EMBL" id="MLAK01000904">
    <property type="protein sequence ID" value="OHT01589.1"/>
    <property type="molecule type" value="Genomic_DNA"/>
</dbReference>
<organism evidence="10 11">
    <name type="scientific">Tritrichomonas foetus</name>
    <dbReference type="NCBI Taxonomy" id="1144522"/>
    <lineage>
        <taxon>Eukaryota</taxon>
        <taxon>Metamonada</taxon>
        <taxon>Parabasalia</taxon>
        <taxon>Tritrichomonadida</taxon>
        <taxon>Tritrichomonadidae</taxon>
        <taxon>Tritrichomonas</taxon>
    </lineage>
</organism>
<keyword evidence="8" id="KW-0732">Signal</keyword>
<dbReference type="PANTHER" id="PTHR20961:SF38">
    <property type="entry name" value="PROTEIN O-LINKED-MANNOSE BETA-1,4-N-ACETYLGLUCOSAMINYLTRANSFERASE 2"/>
    <property type="match status" value="1"/>
</dbReference>
<evidence type="ECO:0000256" key="5">
    <source>
        <dbReference type="ARBA" id="ARBA00022989"/>
    </source>
</evidence>
<name>A0A1J4JWC4_9EUKA</name>
<dbReference type="VEuPathDB" id="TrichDB:TRFO_07484"/>
<keyword evidence="11" id="KW-1185">Reference proteome</keyword>